<protein>
    <recommendedName>
        <fullName evidence="1">DUF7580 domain-containing protein</fullName>
    </recommendedName>
</protein>
<dbReference type="Proteomes" id="UP000756132">
    <property type="component" value="Chromosome 3"/>
</dbReference>
<reference evidence="2" key="1">
    <citation type="submission" date="2021-12" db="EMBL/GenBank/DDBJ databases">
        <authorList>
            <person name="Zaccaron A."/>
            <person name="Stergiopoulos I."/>
        </authorList>
    </citation>
    <scope>NUCLEOTIDE SEQUENCE</scope>
    <source>
        <strain evidence="2">Race5_Kim</strain>
    </source>
</reference>
<dbReference type="OMA" id="RVYWESG"/>
<evidence type="ECO:0000313" key="3">
    <source>
        <dbReference type="Proteomes" id="UP000756132"/>
    </source>
</evidence>
<keyword evidence="3" id="KW-1185">Reference proteome</keyword>
<organism evidence="2 3">
    <name type="scientific">Passalora fulva</name>
    <name type="common">Tomato leaf mold</name>
    <name type="synonym">Cladosporium fulvum</name>
    <dbReference type="NCBI Taxonomy" id="5499"/>
    <lineage>
        <taxon>Eukaryota</taxon>
        <taxon>Fungi</taxon>
        <taxon>Dikarya</taxon>
        <taxon>Ascomycota</taxon>
        <taxon>Pezizomycotina</taxon>
        <taxon>Dothideomycetes</taxon>
        <taxon>Dothideomycetidae</taxon>
        <taxon>Mycosphaerellales</taxon>
        <taxon>Mycosphaerellaceae</taxon>
        <taxon>Fulvia</taxon>
    </lineage>
</organism>
<name>A0A9Q8LCD7_PASFU</name>
<dbReference type="Pfam" id="PF24476">
    <property type="entry name" value="DUF7580"/>
    <property type="match status" value="1"/>
</dbReference>
<accession>A0A9Q8LCD7</accession>
<sequence length="569" mass="63576">MSGIEIIGVVLGAIPLVISGFEHYADGVRTIKVICGASREFKALSRKLGAEEVLYRNTLELLLSDCLDLQKHNELTREPDGVAWEDLEVKAALQGRLQEAYDSFIEHVRSVAEALDEIKGRLQIGPSGKGPFNDAKSFKQAYRRFHFALQKSAYIEFINSIKDDNTHLKRLTQQSQAINQVRQSRRMPDYDQSRLHASGVYDILQHGLQVSCATPHKASIYLQPAVVGKFQLAQRDAIDTFRIVLHHDAPSSAQKAPAWYVQEAEMRLLDVMAAAGAPIAPSCNIPGSNRKRKVQFQEPARSLSKPEPVTALQQKNVAEIQDLCNSIHTLKSQQCGICLGYLVGSANSHRHGLYWPKDRLVDQASFSVCTLASILKEPSCTRRKLNSADAHRLAIPLASGMLRLHDTPWLSPGWSKQDISLIRHNGKILSEHAFISQNMSLPKTTPPPSSTSTDKVASLLIRNPTLFALGIILIELCMGKSIDELHEADELDANGSKNALSEYRTADRLIQMEEISDRLGSRWNDVVRRCIYCDLNQSKVSLQDRSFQQAVHSDIVGELEESYRQFFHL</sequence>
<dbReference type="InterPro" id="IPR056002">
    <property type="entry name" value="DUF7580"/>
</dbReference>
<dbReference type="PANTHER" id="PTHR35186:SF4">
    <property type="entry name" value="PRION-INHIBITION AND PROPAGATION HELO DOMAIN-CONTAINING PROTEIN"/>
    <property type="match status" value="1"/>
</dbReference>
<dbReference type="OrthoDB" id="3648680at2759"/>
<dbReference type="PANTHER" id="PTHR35186">
    <property type="entry name" value="ANK_REP_REGION DOMAIN-CONTAINING PROTEIN"/>
    <property type="match status" value="1"/>
</dbReference>
<dbReference type="EMBL" id="CP090165">
    <property type="protein sequence ID" value="UJO14931.1"/>
    <property type="molecule type" value="Genomic_DNA"/>
</dbReference>
<dbReference type="AlphaFoldDB" id="A0A9Q8LCD7"/>
<dbReference type="KEGG" id="ffu:CLAFUR5_07902"/>
<dbReference type="RefSeq" id="XP_047759297.1">
    <property type="nucleotide sequence ID" value="XM_047907050.1"/>
</dbReference>
<proteinExistence type="predicted"/>
<reference evidence="2" key="2">
    <citation type="journal article" date="2022" name="Microb. Genom.">
        <title>A chromosome-scale genome assembly of the tomato pathogen Cladosporium fulvum reveals a compartmentalized genome architecture and the presence of a dispensable chromosome.</title>
        <authorList>
            <person name="Zaccaron A.Z."/>
            <person name="Chen L.H."/>
            <person name="Samaras A."/>
            <person name="Stergiopoulos I."/>
        </authorList>
    </citation>
    <scope>NUCLEOTIDE SEQUENCE</scope>
    <source>
        <strain evidence="2">Race5_Kim</strain>
    </source>
</reference>
<evidence type="ECO:0000313" key="2">
    <source>
        <dbReference type="EMBL" id="UJO14931.1"/>
    </source>
</evidence>
<feature type="domain" description="DUF7580" evidence="1">
    <location>
        <begin position="192"/>
        <end position="564"/>
    </location>
</feature>
<gene>
    <name evidence="2" type="ORF">CLAFUR5_07902</name>
</gene>
<evidence type="ECO:0000259" key="1">
    <source>
        <dbReference type="Pfam" id="PF24476"/>
    </source>
</evidence>
<dbReference type="GeneID" id="71987780"/>